<protein>
    <submittedName>
        <fullName evidence="2">Uncharacterized protein</fullName>
    </submittedName>
</protein>
<organism evidence="2 3">
    <name type="scientific">Suillus fuscotomentosus</name>
    <dbReference type="NCBI Taxonomy" id="1912939"/>
    <lineage>
        <taxon>Eukaryota</taxon>
        <taxon>Fungi</taxon>
        <taxon>Dikarya</taxon>
        <taxon>Basidiomycota</taxon>
        <taxon>Agaricomycotina</taxon>
        <taxon>Agaricomycetes</taxon>
        <taxon>Agaricomycetidae</taxon>
        <taxon>Boletales</taxon>
        <taxon>Suillineae</taxon>
        <taxon>Suillaceae</taxon>
        <taxon>Suillus</taxon>
    </lineage>
</organism>
<accession>A0AAD4E963</accession>
<feature type="region of interest" description="Disordered" evidence="1">
    <location>
        <begin position="185"/>
        <end position="204"/>
    </location>
</feature>
<name>A0AAD4E963_9AGAM</name>
<evidence type="ECO:0000313" key="2">
    <source>
        <dbReference type="EMBL" id="KAG1901897.1"/>
    </source>
</evidence>
<proteinExistence type="predicted"/>
<keyword evidence="3" id="KW-1185">Reference proteome</keyword>
<evidence type="ECO:0000313" key="3">
    <source>
        <dbReference type="Proteomes" id="UP001195769"/>
    </source>
</evidence>
<dbReference type="EMBL" id="JABBWK010000019">
    <property type="protein sequence ID" value="KAG1901897.1"/>
    <property type="molecule type" value="Genomic_DNA"/>
</dbReference>
<sequence>MSPEQERQTVLIPMNLGSPSQYDRTIFPLMKIKRGCSLDQVDIVLEATLDELFKIRDMAKNLTELETVFVNAKEEYDRLKSGRKEVANQSASFSPVKLYSRYRSLRLLAAAANHLYRQTRSSSEDGRRQLLSVNGQDVQPVNYDDVPSDAHIGAIAIPLESTLDEPTATHFTHATNFIADQAKSIPGYNPFEDDQQVEGYTEHD</sequence>
<dbReference type="GeneID" id="64655704"/>
<gene>
    <name evidence="2" type="ORF">F5891DRAFT_1026024</name>
</gene>
<dbReference type="RefSeq" id="XP_041227472.1">
    <property type="nucleotide sequence ID" value="XM_041361406.1"/>
</dbReference>
<dbReference type="Proteomes" id="UP001195769">
    <property type="component" value="Unassembled WGS sequence"/>
</dbReference>
<comment type="caution">
    <text evidence="2">The sequence shown here is derived from an EMBL/GenBank/DDBJ whole genome shotgun (WGS) entry which is preliminary data.</text>
</comment>
<reference evidence="2" key="1">
    <citation type="journal article" date="2020" name="New Phytol.">
        <title>Comparative genomics reveals dynamic genome evolution in host specialist ectomycorrhizal fungi.</title>
        <authorList>
            <person name="Lofgren L.A."/>
            <person name="Nguyen N.H."/>
            <person name="Vilgalys R."/>
            <person name="Ruytinx J."/>
            <person name="Liao H.L."/>
            <person name="Branco S."/>
            <person name="Kuo A."/>
            <person name="LaButti K."/>
            <person name="Lipzen A."/>
            <person name="Andreopoulos W."/>
            <person name="Pangilinan J."/>
            <person name="Riley R."/>
            <person name="Hundley H."/>
            <person name="Na H."/>
            <person name="Barry K."/>
            <person name="Grigoriev I.V."/>
            <person name="Stajich J.E."/>
            <person name="Kennedy P.G."/>
        </authorList>
    </citation>
    <scope>NUCLEOTIDE SEQUENCE</scope>
    <source>
        <strain evidence="2">FC203</strain>
    </source>
</reference>
<evidence type="ECO:0000256" key="1">
    <source>
        <dbReference type="SAM" id="MobiDB-lite"/>
    </source>
</evidence>
<dbReference type="AlphaFoldDB" id="A0AAD4E963"/>